<accession>A0A6J5NCN6</accession>
<feature type="non-terminal residue" evidence="1">
    <location>
        <position position="1"/>
    </location>
</feature>
<gene>
    <name evidence="1" type="ORF">UFOVP666_189</name>
</gene>
<reference evidence="1" key="1">
    <citation type="submission" date="2020-04" db="EMBL/GenBank/DDBJ databases">
        <authorList>
            <person name="Chiriac C."/>
            <person name="Salcher M."/>
            <person name="Ghai R."/>
            <person name="Kavagutti S V."/>
        </authorList>
    </citation>
    <scope>NUCLEOTIDE SEQUENCE</scope>
</reference>
<proteinExistence type="predicted"/>
<organism evidence="1">
    <name type="scientific">uncultured Caudovirales phage</name>
    <dbReference type="NCBI Taxonomy" id="2100421"/>
    <lineage>
        <taxon>Viruses</taxon>
        <taxon>Duplodnaviria</taxon>
        <taxon>Heunggongvirae</taxon>
        <taxon>Uroviricota</taxon>
        <taxon>Caudoviricetes</taxon>
        <taxon>Peduoviridae</taxon>
        <taxon>Maltschvirus</taxon>
        <taxon>Maltschvirus maltsch</taxon>
    </lineage>
</organism>
<name>A0A6J5NCN6_9CAUD</name>
<evidence type="ECO:0000313" key="1">
    <source>
        <dbReference type="EMBL" id="CAB4156849.1"/>
    </source>
</evidence>
<protein>
    <submittedName>
        <fullName evidence="1">Uncharacterized protein</fullName>
    </submittedName>
</protein>
<sequence>STAGKVSNSATTATDANTANAIVARDASGNFTAGTITGALSGNASTATTLATARNIAGQSFNGSANISIAPTDLTGVTSTAAEINILDGATLSTAELNILDGVTASASELNILDGASLTTTELNYVDGVTSAIQTQIDTKAPTSNPTFTGTVSGISKSMVGLGNVDNTSDANKPVSTAQQNAIDLKANINSPTFTGTVSGINSTMVGLGSVNNTSDQDKPISTATQTALDLKAPLASPTFSGTPSLPTGTTAVTQTAGNNTTALATTAFIQTALGNYRRMTASDTAPSVDVTAGDFWYDTTGLNLYIYVGSAWVQVTIDEPIFFELAELIGVVIDEDLATNQTLRFDGVSGNWVNSFPRQNVSNSSLTTYGITSANNGGIVVLDSSSAVSVNLGTWTDANIGEKVDIVQKGTGQVSITVSGAVSVVSPSNSVTTRVRYSTVTATCIGANLFLLSGDLA</sequence>
<dbReference type="EMBL" id="LR796644">
    <property type="protein sequence ID" value="CAB4156849.1"/>
    <property type="molecule type" value="Genomic_DNA"/>
</dbReference>